<dbReference type="OMA" id="RDHYLND"/>
<proteinExistence type="inferred from homology"/>
<comment type="caution">
    <text evidence="7">The sequence shown here is derived from an EMBL/GenBank/DDBJ whole genome shotgun (WGS) entry which is preliminary data.</text>
</comment>
<evidence type="ECO:0000256" key="6">
    <source>
        <dbReference type="ARBA" id="ARBA00023136"/>
    </source>
</evidence>
<dbReference type="EMBL" id="LJIJ01001370">
    <property type="protein sequence ID" value="ODM91962.1"/>
    <property type="molecule type" value="Genomic_DNA"/>
</dbReference>
<dbReference type="Gene3D" id="3.90.550.50">
    <property type="match status" value="1"/>
</dbReference>
<dbReference type="InterPro" id="IPR026050">
    <property type="entry name" value="C1GALT1/C1GALT1_chp1"/>
</dbReference>
<evidence type="ECO:0000313" key="8">
    <source>
        <dbReference type="Proteomes" id="UP000094527"/>
    </source>
</evidence>
<gene>
    <name evidence="7" type="ORF">Ocin01_14721</name>
</gene>
<comment type="subcellular location">
    <subcellularLocation>
        <location evidence="1">Membrane</location>
        <topology evidence="1">Single-pass type II membrane protein</topology>
    </subcellularLocation>
</comment>
<evidence type="ECO:0000256" key="2">
    <source>
        <dbReference type="ARBA" id="ARBA00006462"/>
    </source>
</evidence>
<dbReference type="Proteomes" id="UP000094527">
    <property type="component" value="Unassembled WGS sequence"/>
</dbReference>
<sequence length="149" mass="16971">MKGFVLLAGLTIGLLAGYLTFSSINPRLPQLSVSNLLPSSRYSNLKPRILCWVMTAPENHETRAIHVKRTWGKRCDKLLFMSTSSGRVLIRFQNADSNLPAIKVDEAEEGIDNLWLKTKGAFRYIVEHHFDEADWFLKADDDTYVISRT</sequence>
<dbReference type="PANTHER" id="PTHR23033:SF14">
    <property type="entry name" value="GLYCOPROTEIN-N-ACETYLGALACTOSAMINE 3-BETA-GALACTOSYLTRANSFERASE 1-RELATED"/>
    <property type="match status" value="1"/>
</dbReference>
<keyword evidence="7" id="KW-0328">Glycosyltransferase</keyword>
<evidence type="ECO:0000256" key="1">
    <source>
        <dbReference type="ARBA" id="ARBA00004606"/>
    </source>
</evidence>
<evidence type="ECO:0000313" key="7">
    <source>
        <dbReference type="EMBL" id="ODM91962.1"/>
    </source>
</evidence>
<evidence type="ECO:0000256" key="5">
    <source>
        <dbReference type="ARBA" id="ARBA00022989"/>
    </source>
</evidence>
<dbReference type="STRING" id="48709.A0A1D2MGE9"/>
<accession>A0A1D2MGE9</accession>
<organism evidence="7 8">
    <name type="scientific">Orchesella cincta</name>
    <name type="common">Springtail</name>
    <name type="synonym">Podura cincta</name>
    <dbReference type="NCBI Taxonomy" id="48709"/>
    <lineage>
        <taxon>Eukaryota</taxon>
        <taxon>Metazoa</taxon>
        <taxon>Ecdysozoa</taxon>
        <taxon>Arthropoda</taxon>
        <taxon>Hexapoda</taxon>
        <taxon>Collembola</taxon>
        <taxon>Entomobryomorpha</taxon>
        <taxon>Entomobryoidea</taxon>
        <taxon>Orchesellidae</taxon>
        <taxon>Orchesellinae</taxon>
        <taxon>Orchesella</taxon>
    </lineage>
</organism>
<name>A0A1D2MGE9_ORCCI</name>
<evidence type="ECO:0000256" key="4">
    <source>
        <dbReference type="ARBA" id="ARBA00022968"/>
    </source>
</evidence>
<comment type="similarity">
    <text evidence="2">Belongs to the glycosyltransferase 31 family. Beta3-Gal-T subfamily.</text>
</comment>
<dbReference type="OrthoDB" id="414175at2759"/>
<keyword evidence="8" id="KW-1185">Reference proteome</keyword>
<keyword evidence="5" id="KW-1133">Transmembrane helix</keyword>
<protein>
    <submittedName>
        <fullName evidence="7">Glycoprotein-N-acetylgalactosamine 3-beta-galactosyltransferase 1</fullName>
    </submittedName>
</protein>
<evidence type="ECO:0000256" key="3">
    <source>
        <dbReference type="ARBA" id="ARBA00022692"/>
    </source>
</evidence>
<dbReference type="PANTHER" id="PTHR23033">
    <property type="entry name" value="BETA1,3-GALACTOSYLTRANSFERASE"/>
    <property type="match status" value="1"/>
</dbReference>
<dbReference type="GO" id="GO:0016020">
    <property type="term" value="C:membrane"/>
    <property type="evidence" value="ECO:0007669"/>
    <property type="project" value="UniProtKB-SubCell"/>
</dbReference>
<keyword evidence="6" id="KW-0472">Membrane</keyword>
<dbReference type="AlphaFoldDB" id="A0A1D2MGE9"/>
<keyword evidence="4" id="KW-0735">Signal-anchor</keyword>
<keyword evidence="3" id="KW-0812">Transmembrane</keyword>
<reference evidence="7 8" key="1">
    <citation type="journal article" date="2016" name="Genome Biol. Evol.">
        <title>Gene Family Evolution Reflects Adaptation to Soil Environmental Stressors in the Genome of the Collembolan Orchesella cincta.</title>
        <authorList>
            <person name="Faddeeva-Vakhrusheva A."/>
            <person name="Derks M.F."/>
            <person name="Anvar S.Y."/>
            <person name="Agamennone V."/>
            <person name="Suring W."/>
            <person name="Smit S."/>
            <person name="van Straalen N.M."/>
            <person name="Roelofs D."/>
        </authorList>
    </citation>
    <scope>NUCLEOTIDE SEQUENCE [LARGE SCALE GENOMIC DNA]</scope>
    <source>
        <tissue evidence="7">Mixed pool</tissue>
    </source>
</reference>
<dbReference type="GO" id="GO:0016263">
    <property type="term" value="F:glycoprotein-N-acetylgalactosamine 3-beta-galactosyltransferase activity"/>
    <property type="evidence" value="ECO:0007669"/>
    <property type="project" value="TreeGrafter"/>
</dbReference>
<keyword evidence="7" id="KW-0808">Transferase</keyword>